<evidence type="ECO:0000313" key="1">
    <source>
        <dbReference type="EMBL" id="KAI0058908.1"/>
    </source>
</evidence>
<dbReference type="Proteomes" id="UP000814140">
    <property type="component" value="Unassembled WGS sequence"/>
</dbReference>
<comment type="caution">
    <text evidence="1">The sequence shown here is derived from an EMBL/GenBank/DDBJ whole genome shotgun (WGS) entry which is preliminary data.</text>
</comment>
<sequence length="65" mass="7170">MGRTEGDGERGKGDQKTKASSRAYKQAGALFAKRVRNKQTALPPVLYIIKPTCRGRLKADAEDTY</sequence>
<reference evidence="1" key="2">
    <citation type="journal article" date="2022" name="New Phytol.">
        <title>Evolutionary transition to the ectomycorrhizal habit in the genomes of a hyperdiverse lineage of mushroom-forming fungi.</title>
        <authorList>
            <person name="Looney B."/>
            <person name="Miyauchi S."/>
            <person name="Morin E."/>
            <person name="Drula E."/>
            <person name="Courty P.E."/>
            <person name="Kohler A."/>
            <person name="Kuo A."/>
            <person name="LaButti K."/>
            <person name="Pangilinan J."/>
            <person name="Lipzen A."/>
            <person name="Riley R."/>
            <person name="Andreopoulos W."/>
            <person name="He G."/>
            <person name="Johnson J."/>
            <person name="Nolan M."/>
            <person name="Tritt A."/>
            <person name="Barry K.W."/>
            <person name="Grigoriev I.V."/>
            <person name="Nagy L.G."/>
            <person name="Hibbett D."/>
            <person name="Henrissat B."/>
            <person name="Matheny P.B."/>
            <person name="Labbe J."/>
            <person name="Martin F.M."/>
        </authorList>
    </citation>
    <scope>NUCLEOTIDE SEQUENCE</scope>
    <source>
        <strain evidence="1">HHB10654</strain>
    </source>
</reference>
<keyword evidence="2" id="KW-1185">Reference proteome</keyword>
<gene>
    <name evidence="1" type="ORF">BV25DRAFT_1829666</name>
</gene>
<evidence type="ECO:0000313" key="2">
    <source>
        <dbReference type="Proteomes" id="UP000814140"/>
    </source>
</evidence>
<dbReference type="EMBL" id="MU277231">
    <property type="protein sequence ID" value="KAI0058908.1"/>
    <property type="molecule type" value="Genomic_DNA"/>
</dbReference>
<organism evidence="1 2">
    <name type="scientific">Artomyces pyxidatus</name>
    <dbReference type="NCBI Taxonomy" id="48021"/>
    <lineage>
        <taxon>Eukaryota</taxon>
        <taxon>Fungi</taxon>
        <taxon>Dikarya</taxon>
        <taxon>Basidiomycota</taxon>
        <taxon>Agaricomycotina</taxon>
        <taxon>Agaricomycetes</taxon>
        <taxon>Russulales</taxon>
        <taxon>Auriscalpiaceae</taxon>
        <taxon>Artomyces</taxon>
    </lineage>
</organism>
<accession>A0ACB8SRP4</accession>
<feature type="non-terminal residue" evidence="1">
    <location>
        <position position="65"/>
    </location>
</feature>
<reference evidence="1" key="1">
    <citation type="submission" date="2021-03" db="EMBL/GenBank/DDBJ databases">
        <authorList>
            <consortium name="DOE Joint Genome Institute"/>
            <person name="Ahrendt S."/>
            <person name="Looney B.P."/>
            <person name="Miyauchi S."/>
            <person name="Morin E."/>
            <person name="Drula E."/>
            <person name="Courty P.E."/>
            <person name="Chicoki N."/>
            <person name="Fauchery L."/>
            <person name="Kohler A."/>
            <person name="Kuo A."/>
            <person name="Labutti K."/>
            <person name="Pangilinan J."/>
            <person name="Lipzen A."/>
            <person name="Riley R."/>
            <person name="Andreopoulos W."/>
            <person name="He G."/>
            <person name="Johnson J."/>
            <person name="Barry K.W."/>
            <person name="Grigoriev I.V."/>
            <person name="Nagy L."/>
            <person name="Hibbett D."/>
            <person name="Henrissat B."/>
            <person name="Matheny P.B."/>
            <person name="Labbe J."/>
            <person name="Martin F."/>
        </authorList>
    </citation>
    <scope>NUCLEOTIDE SEQUENCE</scope>
    <source>
        <strain evidence="1">HHB10654</strain>
    </source>
</reference>
<proteinExistence type="predicted"/>
<name>A0ACB8SRP4_9AGAM</name>
<protein>
    <submittedName>
        <fullName evidence="1">Uncharacterized protein</fullName>
    </submittedName>
</protein>